<keyword evidence="3" id="KW-1185">Reference proteome</keyword>
<protein>
    <submittedName>
        <fullName evidence="2">Uncharacterized protein</fullName>
    </submittedName>
</protein>
<organism evidence="2 3">
    <name type="scientific">Paraburkholderia bannensis</name>
    <dbReference type="NCBI Taxonomy" id="765414"/>
    <lineage>
        <taxon>Bacteria</taxon>
        <taxon>Pseudomonadati</taxon>
        <taxon>Pseudomonadota</taxon>
        <taxon>Betaproteobacteria</taxon>
        <taxon>Burkholderiales</taxon>
        <taxon>Burkholderiaceae</taxon>
        <taxon>Paraburkholderia</taxon>
    </lineage>
</organism>
<name>A0A7W9U0R7_9BURK</name>
<proteinExistence type="predicted"/>
<dbReference type="RefSeq" id="WP_183725497.1">
    <property type="nucleotide sequence ID" value="NZ_JACHBW010000010.1"/>
</dbReference>
<dbReference type="Proteomes" id="UP000571554">
    <property type="component" value="Unassembled WGS sequence"/>
</dbReference>
<reference evidence="2 3" key="1">
    <citation type="submission" date="2020-08" db="EMBL/GenBank/DDBJ databases">
        <title>Above-ground endophytic microbial communities from plants in different locations in the United States.</title>
        <authorList>
            <person name="Frank C."/>
        </authorList>
    </citation>
    <scope>NUCLEOTIDE SEQUENCE [LARGE SCALE GENOMIC DNA]</scope>
    <source>
        <strain evidence="2 3">WP4_2_2</strain>
    </source>
</reference>
<evidence type="ECO:0000256" key="1">
    <source>
        <dbReference type="SAM" id="MobiDB-lite"/>
    </source>
</evidence>
<gene>
    <name evidence="2" type="ORF">F4827_003660</name>
</gene>
<sequence length="81" mass="8830">MPEIYDESLGKVSSVTARPWCAAMRVVAAPRWRGSIVREAVGQSTGNLENAKETRDEYSEQAGASSSSRQQSQQQKNSRAG</sequence>
<evidence type="ECO:0000313" key="2">
    <source>
        <dbReference type="EMBL" id="MBB6103805.1"/>
    </source>
</evidence>
<feature type="compositionally biased region" description="Low complexity" evidence="1">
    <location>
        <begin position="65"/>
        <end position="75"/>
    </location>
</feature>
<dbReference type="EMBL" id="JACHBW010000010">
    <property type="protein sequence ID" value="MBB6103805.1"/>
    <property type="molecule type" value="Genomic_DNA"/>
</dbReference>
<accession>A0A7W9U0R7</accession>
<comment type="caution">
    <text evidence="2">The sequence shown here is derived from an EMBL/GenBank/DDBJ whole genome shotgun (WGS) entry which is preliminary data.</text>
</comment>
<dbReference type="AlphaFoldDB" id="A0A7W9U0R7"/>
<feature type="region of interest" description="Disordered" evidence="1">
    <location>
        <begin position="38"/>
        <end position="81"/>
    </location>
</feature>
<evidence type="ECO:0000313" key="3">
    <source>
        <dbReference type="Proteomes" id="UP000571554"/>
    </source>
</evidence>